<comment type="similarity">
    <text evidence="2 6">Belongs to the prokaryotic/mitochondrial release factor family.</text>
</comment>
<dbReference type="EMBL" id="JACRTL010000004">
    <property type="protein sequence ID" value="MBC8611048.1"/>
    <property type="molecule type" value="Genomic_DNA"/>
</dbReference>
<dbReference type="Gene3D" id="3.30.160.20">
    <property type="match status" value="1"/>
</dbReference>
<dbReference type="InterPro" id="IPR045853">
    <property type="entry name" value="Pep_chain_release_fac_I_sf"/>
</dbReference>
<keyword evidence="6" id="KW-0963">Cytoplasm</keyword>
<dbReference type="NCBIfam" id="TIGR00020">
    <property type="entry name" value="prfB"/>
    <property type="match status" value="1"/>
</dbReference>
<evidence type="ECO:0000256" key="4">
    <source>
        <dbReference type="ARBA" id="ARBA00022481"/>
    </source>
</evidence>
<dbReference type="Proteomes" id="UP000632659">
    <property type="component" value="Unassembled WGS sequence"/>
</dbReference>
<dbReference type="Gene3D" id="1.20.58.410">
    <property type="entry name" value="Release factor"/>
    <property type="match status" value="1"/>
</dbReference>
<protein>
    <recommendedName>
        <fullName evidence="3 6">Peptide chain release factor 2</fullName>
        <shortName evidence="6">RF-2</shortName>
    </recommendedName>
</protein>
<dbReference type="InterPro" id="IPR005139">
    <property type="entry name" value="PCRF"/>
</dbReference>
<dbReference type="PROSITE" id="PS00745">
    <property type="entry name" value="RF_PROK_I"/>
    <property type="match status" value="1"/>
</dbReference>
<sequence length="370" mass="41857">MLQFEEYKLAINDLKPQLQDLGEALGLERAKEEVKQLEEQAAAAGFWDDAQNSQKVLRRTSELKAMIEKYEKLSALYDDIATLIEMGTEEEDESLLPEIKDNFDRFEQELEAQKLATLLSGEYDANNAILTFHAGAGGTEAQDWVEMLYRMYTRWTERHGFKYKILDYLDGDEAGIKSASILIEGLNAYGFLKSEAGVHRLVRVSPFDASGRRHTSFASLEVMPEIDDTIEIEISPDDLRVDTYRSGGAGGQHINKTDSAVRITHIPTGIVVACQNERSQHQNRDVAMKMLKSKLIEIKEREHLEKIEDIKGEHKEIAWGSQIRSYVFMPYTLVKDHRTGFENGNVNAVMDGDLDGFINAYLKAKSLGDL</sequence>
<dbReference type="GO" id="GO:0016149">
    <property type="term" value="F:translation release factor activity, codon specific"/>
    <property type="evidence" value="ECO:0007669"/>
    <property type="project" value="UniProtKB-UniRule"/>
</dbReference>
<dbReference type="RefSeq" id="WP_093988723.1">
    <property type="nucleotide sequence ID" value="NZ_FYDD01000003.1"/>
</dbReference>
<comment type="caution">
    <text evidence="8">The sequence shown here is derived from an EMBL/GenBank/DDBJ whole genome shotgun (WGS) entry which is preliminary data.</text>
</comment>
<dbReference type="FunFam" id="3.30.160.20:FF:000010">
    <property type="entry name" value="Peptide chain release factor 2"/>
    <property type="match status" value="1"/>
</dbReference>
<dbReference type="HAMAP" id="MF_00094">
    <property type="entry name" value="Rel_fac_2"/>
    <property type="match status" value="1"/>
</dbReference>
<dbReference type="SUPFAM" id="SSF75620">
    <property type="entry name" value="Release factor"/>
    <property type="match status" value="1"/>
</dbReference>
<dbReference type="InterPro" id="IPR000352">
    <property type="entry name" value="Pep_chain_release_fac_I"/>
</dbReference>
<dbReference type="AlphaFoldDB" id="A0A8J6PD18"/>
<reference evidence="8" key="1">
    <citation type="submission" date="2020-08" db="EMBL/GenBank/DDBJ databases">
        <title>Genome public.</title>
        <authorList>
            <person name="Liu C."/>
            <person name="Sun Q."/>
        </authorList>
    </citation>
    <scope>NUCLEOTIDE SEQUENCE</scope>
    <source>
        <strain evidence="8">NSJ-15</strain>
    </source>
</reference>
<dbReference type="PANTHER" id="PTHR43116">
    <property type="entry name" value="PEPTIDE CHAIN RELEASE FACTOR 2"/>
    <property type="match status" value="1"/>
</dbReference>
<feature type="modified residue" description="N5-methylglutamine" evidence="6">
    <location>
        <position position="252"/>
    </location>
</feature>
<keyword evidence="5 6" id="KW-0648">Protein biosynthesis</keyword>
<evidence type="ECO:0000256" key="2">
    <source>
        <dbReference type="ARBA" id="ARBA00010835"/>
    </source>
</evidence>
<keyword evidence="9" id="KW-1185">Reference proteome</keyword>
<accession>A0A8J6PD18</accession>
<dbReference type="PANTHER" id="PTHR43116:SF3">
    <property type="entry name" value="CLASS I PEPTIDE CHAIN RELEASE FACTOR"/>
    <property type="match status" value="1"/>
</dbReference>
<dbReference type="Pfam" id="PF00472">
    <property type="entry name" value="RF-1"/>
    <property type="match status" value="1"/>
</dbReference>
<evidence type="ECO:0000313" key="9">
    <source>
        <dbReference type="Proteomes" id="UP000632659"/>
    </source>
</evidence>
<name>A0A8J6PD18_9FIRM</name>
<dbReference type="InterPro" id="IPR004374">
    <property type="entry name" value="PrfB"/>
</dbReference>
<evidence type="ECO:0000259" key="7">
    <source>
        <dbReference type="PROSITE" id="PS00745"/>
    </source>
</evidence>
<dbReference type="Pfam" id="PF03462">
    <property type="entry name" value="PCRF"/>
    <property type="match status" value="1"/>
</dbReference>
<dbReference type="SMART" id="SM00937">
    <property type="entry name" value="PCRF"/>
    <property type="match status" value="1"/>
</dbReference>
<comment type="subcellular location">
    <subcellularLocation>
        <location evidence="6">Cytoplasm</location>
    </subcellularLocation>
</comment>
<dbReference type="Gene3D" id="3.30.70.1660">
    <property type="match status" value="1"/>
</dbReference>
<proteinExistence type="inferred from homology"/>
<keyword evidence="4 6" id="KW-0488">Methylation</keyword>
<feature type="domain" description="Prokaryotic-type class I peptide chain release factors" evidence="7">
    <location>
        <begin position="245"/>
        <end position="261"/>
    </location>
</feature>
<evidence type="ECO:0000313" key="8">
    <source>
        <dbReference type="EMBL" id="MBC8611048.1"/>
    </source>
</evidence>
<dbReference type="OrthoDB" id="9806673at2"/>
<gene>
    <name evidence="6 8" type="primary">prfB</name>
    <name evidence="8" type="ORF">H8702_07935</name>
</gene>
<comment type="function">
    <text evidence="1 6">Peptide chain release factor 2 directs the termination of translation in response to the peptide chain termination codons UGA and UAA.</text>
</comment>
<dbReference type="GO" id="GO:0005737">
    <property type="term" value="C:cytoplasm"/>
    <property type="evidence" value="ECO:0007669"/>
    <property type="project" value="UniProtKB-SubCell"/>
</dbReference>
<evidence type="ECO:0000256" key="6">
    <source>
        <dbReference type="HAMAP-Rule" id="MF_00094"/>
    </source>
</evidence>
<organism evidence="8 9">
    <name type="scientific">Massiliimalia timonensis</name>
    <dbReference type="NCBI Taxonomy" id="1987501"/>
    <lineage>
        <taxon>Bacteria</taxon>
        <taxon>Bacillati</taxon>
        <taxon>Bacillota</taxon>
        <taxon>Clostridia</taxon>
        <taxon>Eubacteriales</taxon>
        <taxon>Oscillospiraceae</taxon>
        <taxon>Massiliimalia</taxon>
    </lineage>
</organism>
<evidence type="ECO:0000256" key="3">
    <source>
        <dbReference type="ARBA" id="ARBA00019192"/>
    </source>
</evidence>
<comment type="PTM">
    <text evidence="6">Methylated by PrmC. Methylation increases the termination efficiency of RF2.</text>
</comment>
<evidence type="ECO:0000256" key="1">
    <source>
        <dbReference type="ARBA" id="ARBA00002613"/>
    </source>
</evidence>
<evidence type="ECO:0000256" key="5">
    <source>
        <dbReference type="ARBA" id="ARBA00022917"/>
    </source>
</evidence>